<dbReference type="SMART" id="SM00862">
    <property type="entry name" value="Trans_reg_C"/>
    <property type="match status" value="1"/>
</dbReference>
<dbReference type="SUPFAM" id="SSF46894">
    <property type="entry name" value="C-terminal effector domain of the bipartite response regulators"/>
    <property type="match status" value="1"/>
</dbReference>
<dbReference type="GO" id="GO:0006355">
    <property type="term" value="P:regulation of DNA-templated transcription"/>
    <property type="evidence" value="ECO:0007669"/>
    <property type="project" value="InterPro"/>
</dbReference>
<dbReference type="InterPro" id="IPR058852">
    <property type="entry name" value="HTH_77"/>
</dbReference>
<dbReference type="OrthoDB" id="9811542at2"/>
<evidence type="ECO:0000256" key="2">
    <source>
        <dbReference type="PROSITE-ProRule" id="PRU01091"/>
    </source>
</evidence>
<dbReference type="Proteomes" id="UP000076079">
    <property type="component" value="Chromosome"/>
</dbReference>
<dbReference type="GO" id="GO:0000160">
    <property type="term" value="P:phosphorelay signal transduction system"/>
    <property type="evidence" value="ECO:0007669"/>
    <property type="project" value="InterPro"/>
</dbReference>
<dbReference type="RefSeq" id="WP_110170323.1">
    <property type="nucleotide sequence ID" value="NZ_CP015136.1"/>
</dbReference>
<evidence type="ECO:0000259" key="3">
    <source>
        <dbReference type="PROSITE" id="PS51755"/>
    </source>
</evidence>
<gene>
    <name evidence="4" type="primary">afsR_2</name>
    <name evidence="4" type="ORF">LuPra_01683</name>
</gene>
<sequence>MDDGPLFRFGEFECDTVAYELRRRGRRRALARQPMEVLLLLLERSGALVSRDDIARRLWPDSVFVDVDAGIHSAILRVRRVLGDRPESPKFVATVPGKGYRFIAPVWRIAATTPEPGTPPPALRRAFASRRRALPAELTSFVGRAQVLEVLRQHLAATRFVSLVGTGGVGKTRLAIRLAAGCVETFRDGVSLVDLAAVRDAQLIPEAIAARLGVREGARRSARDAILAYLGTRELLLVLDTCEHLLDGCASLTEELLSAAPGLRVIATSREALRARGEVVFQVPPLSLPPTSAVLSQTCLHAYESTQLFVDRARAVDVRSEQQRALDPASVGRICHRLDGVPLAIELAASQVGVLTTEQIERKLEDRFGLLSGSRTVVPRQRTLEATVDWSYELLSEQERRVFSRLAVFPSSWTIEAAARVCVGSDSSDDTLDLLSRLVKKSLITIVDGPGEQRRYRFLETVHHYARQRLRQSEEGDVLRDRHFEFFYTAFRDGLRLLSGPGEIDGLRRLQADHDNIRAALEWGLSSPAQVSKGVELATALIWFWVKRGLFEEGRRWLERALALAGPGVLRARALVGREHMHYWQGRDIDSSAMDEALALGHEHHDPWSTSFALFARALVDFECGQYDNATARALAARAADAAGEAGPNRAALLVLGNVSLVRGDPTRALQFFDESIALLRQFAEPWGLSILLTLAAGLRLQREAFDEAQAQAAEALSLCEALDDPRGIAYGLDIYASLLAARGDAATAARLWGAADGVLATVGGSFVPTTRWIRAHYLESVVAALGDEYESLTAEGRATPIDDAIALARACVRC</sequence>
<dbReference type="AlphaFoldDB" id="A0A143PJR0"/>
<evidence type="ECO:0000256" key="1">
    <source>
        <dbReference type="ARBA" id="ARBA00023125"/>
    </source>
</evidence>
<reference evidence="4 5" key="1">
    <citation type="journal article" date="2016" name="Genome Announc.">
        <title>First Complete Genome Sequence of a Subdivision 6 Acidobacterium Strain.</title>
        <authorList>
            <person name="Huang S."/>
            <person name="Vieira S."/>
            <person name="Bunk B."/>
            <person name="Riedel T."/>
            <person name="Sproer C."/>
            <person name="Overmann J."/>
        </authorList>
    </citation>
    <scope>NUCLEOTIDE SEQUENCE [LARGE SCALE GENOMIC DNA]</scope>
    <source>
        <strain evidence="5">DSM 100886 HEG_-6_39</strain>
    </source>
</reference>
<dbReference type="GO" id="GO:0043531">
    <property type="term" value="F:ADP binding"/>
    <property type="evidence" value="ECO:0007669"/>
    <property type="project" value="InterPro"/>
</dbReference>
<dbReference type="STRING" id="1855912.LuPra_01683"/>
<feature type="DNA-binding region" description="OmpR/PhoB-type" evidence="2">
    <location>
        <begin position="4"/>
        <end position="104"/>
    </location>
</feature>
<feature type="domain" description="OmpR/PhoB-type" evidence="3">
    <location>
        <begin position="4"/>
        <end position="104"/>
    </location>
</feature>
<protein>
    <submittedName>
        <fullName evidence="4">Regulatory protein AfsR</fullName>
    </submittedName>
</protein>
<evidence type="ECO:0000313" key="4">
    <source>
        <dbReference type="EMBL" id="AMY08483.1"/>
    </source>
</evidence>
<dbReference type="InterPro" id="IPR001867">
    <property type="entry name" value="OmpR/PhoB-type_DNA-bd"/>
</dbReference>
<dbReference type="KEGG" id="abac:LuPra_01683"/>
<dbReference type="CDD" id="cd00383">
    <property type="entry name" value="trans_reg_C"/>
    <property type="match status" value="1"/>
</dbReference>
<dbReference type="InterPro" id="IPR016032">
    <property type="entry name" value="Sig_transdc_resp-reg_C-effctor"/>
</dbReference>
<dbReference type="PATRIC" id="fig|1813736.3.peg.1751"/>
<accession>A0A143PJR0</accession>
<dbReference type="Gene3D" id="1.25.40.10">
    <property type="entry name" value="Tetratricopeptide repeat domain"/>
    <property type="match status" value="1"/>
</dbReference>
<reference evidence="5" key="2">
    <citation type="submission" date="2016-04" db="EMBL/GenBank/DDBJ databases">
        <title>First Complete Genome Sequence of a Subdivision 6 Acidobacterium.</title>
        <authorList>
            <person name="Huang S."/>
            <person name="Vieira S."/>
            <person name="Bunk B."/>
            <person name="Riedel T."/>
            <person name="Sproeer C."/>
            <person name="Overmann J."/>
        </authorList>
    </citation>
    <scope>NUCLEOTIDE SEQUENCE [LARGE SCALE GENOMIC DNA]</scope>
    <source>
        <strain evidence="5">DSM 100886 HEG_-6_39</strain>
    </source>
</reference>
<keyword evidence="5" id="KW-1185">Reference proteome</keyword>
<dbReference type="InterPro" id="IPR027417">
    <property type="entry name" value="P-loop_NTPase"/>
</dbReference>
<dbReference type="InterPro" id="IPR011990">
    <property type="entry name" value="TPR-like_helical_dom_sf"/>
</dbReference>
<name>A0A143PJR0_LUTPR</name>
<dbReference type="PROSITE" id="PS51755">
    <property type="entry name" value="OMPR_PHOB"/>
    <property type="match status" value="1"/>
</dbReference>
<dbReference type="Gene3D" id="3.40.50.300">
    <property type="entry name" value="P-loop containing nucleotide triphosphate hydrolases"/>
    <property type="match status" value="1"/>
</dbReference>
<dbReference type="EMBL" id="CP015136">
    <property type="protein sequence ID" value="AMY08483.1"/>
    <property type="molecule type" value="Genomic_DNA"/>
</dbReference>
<dbReference type="Pfam" id="PF00486">
    <property type="entry name" value="Trans_reg_C"/>
    <property type="match status" value="1"/>
</dbReference>
<organism evidence="4 5">
    <name type="scientific">Luteitalea pratensis</name>
    <dbReference type="NCBI Taxonomy" id="1855912"/>
    <lineage>
        <taxon>Bacteria</taxon>
        <taxon>Pseudomonadati</taxon>
        <taxon>Acidobacteriota</taxon>
        <taxon>Vicinamibacteria</taxon>
        <taxon>Vicinamibacterales</taxon>
        <taxon>Vicinamibacteraceae</taxon>
        <taxon>Luteitalea</taxon>
    </lineage>
</organism>
<keyword evidence="1 2" id="KW-0238">DNA-binding</keyword>
<dbReference type="SUPFAM" id="SSF48452">
    <property type="entry name" value="TPR-like"/>
    <property type="match status" value="1"/>
</dbReference>
<dbReference type="Pfam" id="PF25872">
    <property type="entry name" value="HTH_77"/>
    <property type="match status" value="1"/>
</dbReference>
<dbReference type="PRINTS" id="PR00364">
    <property type="entry name" value="DISEASERSIST"/>
</dbReference>
<dbReference type="PANTHER" id="PTHR47691:SF3">
    <property type="entry name" value="HTH-TYPE TRANSCRIPTIONAL REGULATOR RV0890C-RELATED"/>
    <property type="match status" value="1"/>
</dbReference>
<dbReference type="InterPro" id="IPR036388">
    <property type="entry name" value="WH-like_DNA-bd_sf"/>
</dbReference>
<evidence type="ECO:0000313" key="5">
    <source>
        <dbReference type="Proteomes" id="UP000076079"/>
    </source>
</evidence>
<dbReference type="PANTHER" id="PTHR47691">
    <property type="entry name" value="REGULATOR-RELATED"/>
    <property type="match status" value="1"/>
</dbReference>
<dbReference type="GO" id="GO:0003677">
    <property type="term" value="F:DNA binding"/>
    <property type="evidence" value="ECO:0007669"/>
    <property type="project" value="UniProtKB-UniRule"/>
</dbReference>
<dbReference type="Gene3D" id="1.10.10.10">
    <property type="entry name" value="Winged helix-like DNA-binding domain superfamily/Winged helix DNA-binding domain"/>
    <property type="match status" value="2"/>
</dbReference>
<dbReference type="SUPFAM" id="SSF52540">
    <property type="entry name" value="P-loop containing nucleoside triphosphate hydrolases"/>
    <property type="match status" value="1"/>
</dbReference>
<proteinExistence type="predicted"/>